<dbReference type="RefSeq" id="WP_058273611.1">
    <property type="nucleotide sequence ID" value="NZ_CYPS01000036.1"/>
</dbReference>
<keyword evidence="1" id="KW-1133">Transmembrane helix</keyword>
<dbReference type="Proteomes" id="UP000050786">
    <property type="component" value="Unassembled WGS sequence"/>
</dbReference>
<keyword evidence="1" id="KW-0812">Transmembrane</keyword>
<organism evidence="2 3">
    <name type="scientific">Ruegeria atlantica</name>
    <dbReference type="NCBI Taxonomy" id="81569"/>
    <lineage>
        <taxon>Bacteria</taxon>
        <taxon>Pseudomonadati</taxon>
        <taxon>Pseudomonadota</taxon>
        <taxon>Alphaproteobacteria</taxon>
        <taxon>Rhodobacterales</taxon>
        <taxon>Roseobacteraceae</taxon>
        <taxon>Ruegeria</taxon>
    </lineage>
</organism>
<feature type="transmembrane region" description="Helical" evidence="1">
    <location>
        <begin position="48"/>
        <end position="67"/>
    </location>
</feature>
<evidence type="ECO:0000313" key="2">
    <source>
        <dbReference type="EMBL" id="CUH43619.1"/>
    </source>
</evidence>
<name>A0A0P1ESD9_9RHOB</name>
<feature type="transmembrane region" description="Helical" evidence="1">
    <location>
        <begin position="25"/>
        <end position="42"/>
    </location>
</feature>
<evidence type="ECO:0000313" key="3">
    <source>
        <dbReference type="Proteomes" id="UP000050786"/>
    </source>
</evidence>
<protein>
    <submittedName>
        <fullName evidence="2">Uncharacterized protein</fullName>
    </submittedName>
</protein>
<evidence type="ECO:0000256" key="1">
    <source>
        <dbReference type="SAM" id="Phobius"/>
    </source>
</evidence>
<dbReference type="EMBL" id="CYPS01000036">
    <property type="protein sequence ID" value="CUH43619.1"/>
    <property type="molecule type" value="Genomic_DNA"/>
</dbReference>
<sequence>MYQLGVYLATYYDWCFAFSARHRRWVGYAVVFGPFLIFYGLASFFPGWVNALILLAMTPFQGLFLLAHHRVWDKRDQIYTDRLNRGYKTKKLIDRFKK</sequence>
<proteinExistence type="predicted"/>
<keyword evidence="3" id="KW-1185">Reference proteome</keyword>
<keyword evidence="1" id="KW-0472">Membrane</keyword>
<gene>
    <name evidence="2" type="ORF">RUM4293_02514</name>
</gene>
<dbReference type="AlphaFoldDB" id="A0A0P1ESD9"/>
<reference evidence="3" key="1">
    <citation type="submission" date="2015-09" db="EMBL/GenBank/DDBJ databases">
        <authorList>
            <person name="Rodrigo-Torres L."/>
            <person name="Arahal D.R."/>
        </authorList>
    </citation>
    <scope>NUCLEOTIDE SEQUENCE [LARGE SCALE GENOMIC DNA]</scope>
    <source>
        <strain evidence="3">CECT 4293</strain>
    </source>
</reference>
<accession>A0A0P1ESD9</accession>